<evidence type="ECO:0000256" key="4">
    <source>
        <dbReference type="ARBA" id="ARBA00022801"/>
    </source>
</evidence>
<accession>A0ABX0SBK0</accession>
<comment type="cofactor">
    <cofactor evidence="6">
        <name>Mg(2+)</name>
        <dbReference type="ChEBI" id="CHEBI:18420"/>
    </cofactor>
</comment>
<dbReference type="Proteomes" id="UP000749311">
    <property type="component" value="Unassembled WGS sequence"/>
</dbReference>
<keyword evidence="2 6" id="KW-0540">Nuclease</keyword>
<dbReference type="InterPro" id="IPR029060">
    <property type="entry name" value="PIN-like_dom_sf"/>
</dbReference>
<feature type="domain" description="PIN" evidence="7">
    <location>
        <begin position="3"/>
        <end position="108"/>
    </location>
</feature>
<protein>
    <recommendedName>
        <fullName evidence="6">Ribonuclease VapC</fullName>
        <shortName evidence="6">RNase VapC</shortName>
        <ecNumber evidence="6">3.1.-.-</ecNumber>
    </recommendedName>
    <alternativeName>
        <fullName evidence="6">Toxin VapC</fullName>
    </alternativeName>
</protein>
<dbReference type="EMBL" id="JAAMOZ010000001">
    <property type="protein sequence ID" value="NIH55405.1"/>
    <property type="molecule type" value="Genomic_DNA"/>
</dbReference>
<evidence type="ECO:0000259" key="7">
    <source>
        <dbReference type="Pfam" id="PF01850"/>
    </source>
</evidence>
<evidence type="ECO:0000313" key="9">
    <source>
        <dbReference type="Proteomes" id="UP000749311"/>
    </source>
</evidence>
<keyword evidence="9" id="KW-1185">Reference proteome</keyword>
<name>A0ABX0SBK0_9ACTN</name>
<feature type="binding site" evidence="6">
    <location>
        <position position="101"/>
    </location>
    <ligand>
        <name>Mg(2+)</name>
        <dbReference type="ChEBI" id="CHEBI:18420"/>
    </ligand>
</feature>
<proteinExistence type="inferred from homology"/>
<evidence type="ECO:0000256" key="3">
    <source>
        <dbReference type="ARBA" id="ARBA00022723"/>
    </source>
</evidence>
<gene>
    <name evidence="6" type="primary">vapC</name>
    <name evidence="8" type="ORF">FB473_000050</name>
</gene>
<comment type="caution">
    <text evidence="8">The sequence shown here is derived from an EMBL/GenBank/DDBJ whole genome shotgun (WGS) entry which is preliminary data.</text>
</comment>
<dbReference type="Pfam" id="PF01850">
    <property type="entry name" value="PIN"/>
    <property type="match status" value="1"/>
</dbReference>
<dbReference type="Gene3D" id="3.40.50.1010">
    <property type="entry name" value="5'-nuclease"/>
    <property type="match status" value="1"/>
</dbReference>
<evidence type="ECO:0000256" key="1">
    <source>
        <dbReference type="ARBA" id="ARBA00022649"/>
    </source>
</evidence>
<dbReference type="InterPro" id="IPR022907">
    <property type="entry name" value="VapC_family"/>
</dbReference>
<keyword evidence="3 6" id="KW-0479">Metal-binding</keyword>
<evidence type="ECO:0000256" key="5">
    <source>
        <dbReference type="ARBA" id="ARBA00022842"/>
    </source>
</evidence>
<dbReference type="InterPro" id="IPR002716">
    <property type="entry name" value="PIN_dom"/>
</dbReference>
<evidence type="ECO:0000256" key="6">
    <source>
        <dbReference type="HAMAP-Rule" id="MF_00265"/>
    </source>
</evidence>
<evidence type="ECO:0000256" key="2">
    <source>
        <dbReference type="ARBA" id="ARBA00022722"/>
    </source>
</evidence>
<reference evidence="8 9" key="1">
    <citation type="submission" date="2020-02" db="EMBL/GenBank/DDBJ databases">
        <title>Sequencing the genomes of 1000 actinobacteria strains.</title>
        <authorList>
            <person name="Klenk H.-P."/>
        </authorList>
    </citation>
    <scope>NUCLEOTIDE SEQUENCE [LARGE SCALE GENOMIC DNA]</scope>
    <source>
        <strain evidence="8 9">DSM 19609</strain>
    </source>
</reference>
<dbReference type="SUPFAM" id="SSF88723">
    <property type="entry name" value="PIN domain-like"/>
    <property type="match status" value="1"/>
</dbReference>
<sequence>MIVYLDTSAVVPILIAEPSSEMCRRIWDGADRRVSSQLAYVEVAAALAMAERRGRLTAEQHDQAWANFVALWPDIDVVDLTDELAARAADLTRPRALRGYDAVHCASVVMINDADVIAASGDAQLLTAWQDLGVTTLDTHQDFSSPPGGQTRRH</sequence>
<feature type="binding site" evidence="6">
    <location>
        <position position="6"/>
    </location>
    <ligand>
        <name>Mg(2+)</name>
        <dbReference type="ChEBI" id="CHEBI:18420"/>
    </ligand>
</feature>
<dbReference type="RefSeq" id="WP_167163749.1">
    <property type="nucleotide sequence ID" value="NZ_BAAAOO010000018.1"/>
</dbReference>
<comment type="similarity">
    <text evidence="6">Belongs to the PINc/VapC protein family.</text>
</comment>
<keyword evidence="4 6" id="KW-0378">Hydrolase</keyword>
<organism evidence="8 9">
    <name type="scientific">Brooklawnia cerclae</name>
    <dbReference type="NCBI Taxonomy" id="349934"/>
    <lineage>
        <taxon>Bacteria</taxon>
        <taxon>Bacillati</taxon>
        <taxon>Actinomycetota</taxon>
        <taxon>Actinomycetes</taxon>
        <taxon>Propionibacteriales</taxon>
        <taxon>Propionibacteriaceae</taxon>
        <taxon>Brooklawnia</taxon>
    </lineage>
</organism>
<keyword evidence="5 6" id="KW-0460">Magnesium</keyword>
<evidence type="ECO:0000313" key="8">
    <source>
        <dbReference type="EMBL" id="NIH55405.1"/>
    </source>
</evidence>
<keyword evidence="6" id="KW-0800">Toxin</keyword>
<comment type="function">
    <text evidence="6">Toxic component of a toxin-antitoxin (TA) system. An RNase.</text>
</comment>
<keyword evidence="1 6" id="KW-1277">Toxin-antitoxin system</keyword>
<dbReference type="HAMAP" id="MF_00265">
    <property type="entry name" value="VapC_Nob1"/>
    <property type="match status" value="1"/>
</dbReference>
<dbReference type="CDD" id="cd09874">
    <property type="entry name" value="PIN_MT3492-like"/>
    <property type="match status" value="1"/>
</dbReference>
<dbReference type="EC" id="3.1.-.-" evidence="6"/>